<accession>A0ABU9GM18</accession>
<dbReference type="InterPro" id="IPR009057">
    <property type="entry name" value="Homeodomain-like_sf"/>
</dbReference>
<feature type="domain" description="HTH tetR-type" evidence="3">
    <location>
        <begin position="1"/>
        <end position="61"/>
    </location>
</feature>
<dbReference type="PROSITE" id="PS01081">
    <property type="entry name" value="HTH_TETR_1"/>
    <property type="match status" value="1"/>
</dbReference>
<dbReference type="InterPro" id="IPR054422">
    <property type="entry name" value="TetR-like_HI_0893_C"/>
</dbReference>
<dbReference type="PANTHER" id="PTHR30055">
    <property type="entry name" value="HTH-TYPE TRANSCRIPTIONAL REGULATOR RUTR"/>
    <property type="match status" value="1"/>
</dbReference>
<dbReference type="PANTHER" id="PTHR30055:SF207">
    <property type="entry name" value="HTH-TYPE TRANSCRIPTIONAL REPRESSOR FATR"/>
    <property type="match status" value="1"/>
</dbReference>
<dbReference type="Proteomes" id="UP001369082">
    <property type="component" value="Unassembled WGS sequence"/>
</dbReference>
<dbReference type="SUPFAM" id="SSF46689">
    <property type="entry name" value="Homeodomain-like"/>
    <property type="match status" value="1"/>
</dbReference>
<evidence type="ECO:0000256" key="1">
    <source>
        <dbReference type="ARBA" id="ARBA00023125"/>
    </source>
</evidence>
<dbReference type="EMBL" id="JBAKAZ010000005">
    <property type="protein sequence ID" value="MEL0628355.1"/>
    <property type="molecule type" value="Genomic_DNA"/>
</dbReference>
<evidence type="ECO:0000313" key="4">
    <source>
        <dbReference type="EMBL" id="MEL0628355.1"/>
    </source>
</evidence>
<dbReference type="InterPro" id="IPR023772">
    <property type="entry name" value="DNA-bd_HTH_TetR-type_CS"/>
</dbReference>
<dbReference type="Pfam" id="PF00440">
    <property type="entry name" value="TetR_N"/>
    <property type="match status" value="1"/>
</dbReference>
<dbReference type="RefSeq" id="WP_341596305.1">
    <property type="nucleotide sequence ID" value="NZ_JBAKAZ010000005.1"/>
</dbReference>
<keyword evidence="1 2" id="KW-0238">DNA-binding</keyword>
<proteinExistence type="predicted"/>
<comment type="caution">
    <text evidence="4">The sequence shown here is derived from an EMBL/GenBank/DDBJ whole genome shotgun (WGS) entry which is preliminary data.</text>
</comment>
<dbReference type="Gene3D" id="1.10.357.10">
    <property type="entry name" value="Tetracycline Repressor, domain 2"/>
    <property type="match status" value="1"/>
</dbReference>
<feature type="DNA-binding region" description="H-T-H motif" evidence="2">
    <location>
        <begin position="24"/>
        <end position="43"/>
    </location>
</feature>
<evidence type="ECO:0000256" key="2">
    <source>
        <dbReference type="PROSITE-ProRule" id="PRU00335"/>
    </source>
</evidence>
<protein>
    <submittedName>
        <fullName evidence="4">TetR/AcrR family transcriptional regulator</fullName>
    </submittedName>
</protein>
<keyword evidence="5" id="KW-1185">Reference proteome</keyword>
<dbReference type="PROSITE" id="PS50977">
    <property type="entry name" value="HTH_TETR_2"/>
    <property type="match status" value="1"/>
</dbReference>
<sequence length="193" mass="22502">MSKRTQILNASETVLATYGFYAFSMQHVAEAAEVAIGTIYRYFANKEALLCELNKFIREDAAAKLFNGWQDSLSAKEKYDLVWENAFHCVLSTPKRLTLIEMLHFVPNMHQTEINLFEDQTFKRLFDFYQQGIDSKRFLDWDLFALFSVSFDTSIALAKQVIRGRYEPNQTELKKVRDASWAIIQNPDFNQQD</sequence>
<name>A0ABU9GM18_9GAMM</name>
<evidence type="ECO:0000259" key="3">
    <source>
        <dbReference type="PROSITE" id="PS50977"/>
    </source>
</evidence>
<organism evidence="4 5">
    <name type="scientific">Psychromonas aquatilis</name>
    <dbReference type="NCBI Taxonomy" id="2005072"/>
    <lineage>
        <taxon>Bacteria</taxon>
        <taxon>Pseudomonadati</taxon>
        <taxon>Pseudomonadota</taxon>
        <taxon>Gammaproteobacteria</taxon>
        <taxon>Alteromonadales</taxon>
        <taxon>Psychromonadaceae</taxon>
        <taxon>Psychromonas</taxon>
    </lineage>
</organism>
<dbReference type="PRINTS" id="PR00455">
    <property type="entry name" value="HTHTETR"/>
</dbReference>
<gene>
    <name evidence="4" type="ORF">V6256_01930</name>
</gene>
<dbReference type="Pfam" id="PF22604">
    <property type="entry name" value="TetR_HI_0893_C"/>
    <property type="match status" value="1"/>
</dbReference>
<evidence type="ECO:0000313" key="5">
    <source>
        <dbReference type="Proteomes" id="UP001369082"/>
    </source>
</evidence>
<reference evidence="4 5" key="1">
    <citation type="submission" date="2024-02" db="EMBL/GenBank/DDBJ databases">
        <title>Bacteria isolated from the canopy kelp, Nereocystis luetkeana.</title>
        <authorList>
            <person name="Pfister C.A."/>
            <person name="Younker I.T."/>
            <person name="Light S.H."/>
        </authorList>
    </citation>
    <scope>NUCLEOTIDE SEQUENCE [LARGE SCALE GENOMIC DNA]</scope>
    <source>
        <strain evidence="4 5">TI.1.05</strain>
    </source>
</reference>
<dbReference type="InterPro" id="IPR001647">
    <property type="entry name" value="HTH_TetR"/>
</dbReference>
<dbReference type="InterPro" id="IPR050109">
    <property type="entry name" value="HTH-type_TetR-like_transc_reg"/>
</dbReference>